<dbReference type="Pfam" id="PF20240">
    <property type="entry name" value="DUF6597"/>
    <property type="match status" value="1"/>
</dbReference>
<dbReference type="InterPro" id="IPR050204">
    <property type="entry name" value="AraC_XylS_family_regulators"/>
</dbReference>
<dbReference type="EMBL" id="RAVZ01000296">
    <property type="protein sequence ID" value="RKG76814.1"/>
    <property type="molecule type" value="Genomic_DNA"/>
</dbReference>
<keyword evidence="3" id="KW-0804">Transcription</keyword>
<evidence type="ECO:0000259" key="4">
    <source>
        <dbReference type="PROSITE" id="PS01124"/>
    </source>
</evidence>
<dbReference type="Pfam" id="PF12833">
    <property type="entry name" value="HTH_18"/>
    <property type="match status" value="1"/>
</dbReference>
<dbReference type="GO" id="GO:0043565">
    <property type="term" value="F:sequence-specific DNA binding"/>
    <property type="evidence" value="ECO:0007669"/>
    <property type="project" value="InterPro"/>
</dbReference>
<reference evidence="6" key="1">
    <citation type="submission" date="2018-09" db="EMBL/GenBank/DDBJ databases">
        <authorList>
            <person name="Livingstone P.G."/>
            <person name="Whitworth D.E."/>
        </authorList>
    </citation>
    <scope>NUCLEOTIDE SEQUENCE [LARGE SCALE GENOMIC DNA]</scope>
    <source>
        <strain evidence="6">CA054A</strain>
    </source>
</reference>
<dbReference type="OrthoDB" id="112032at2"/>
<dbReference type="PANTHER" id="PTHR46796">
    <property type="entry name" value="HTH-TYPE TRANSCRIPTIONAL ACTIVATOR RHAS-RELATED"/>
    <property type="match status" value="1"/>
</dbReference>
<dbReference type="Proteomes" id="UP000268094">
    <property type="component" value="Unassembled WGS sequence"/>
</dbReference>
<dbReference type="AlphaFoldDB" id="A0A3A8IAE7"/>
<accession>A0A3A8IAE7</accession>
<protein>
    <submittedName>
        <fullName evidence="5">AraC family transcriptional regulator</fullName>
    </submittedName>
</protein>
<evidence type="ECO:0000256" key="1">
    <source>
        <dbReference type="ARBA" id="ARBA00023015"/>
    </source>
</evidence>
<dbReference type="Gene3D" id="1.10.10.60">
    <property type="entry name" value="Homeodomain-like"/>
    <property type="match status" value="1"/>
</dbReference>
<dbReference type="SMART" id="SM00342">
    <property type="entry name" value="HTH_ARAC"/>
    <property type="match status" value="1"/>
</dbReference>
<comment type="caution">
    <text evidence="5">The sequence shown here is derived from an EMBL/GenBank/DDBJ whole genome shotgun (WGS) entry which is preliminary data.</text>
</comment>
<dbReference type="InterPro" id="IPR046532">
    <property type="entry name" value="DUF6597"/>
</dbReference>
<dbReference type="GO" id="GO:0003700">
    <property type="term" value="F:DNA-binding transcription factor activity"/>
    <property type="evidence" value="ECO:0007669"/>
    <property type="project" value="InterPro"/>
</dbReference>
<keyword evidence="2" id="KW-0238">DNA-binding</keyword>
<evidence type="ECO:0000313" key="6">
    <source>
        <dbReference type="Proteomes" id="UP000268094"/>
    </source>
</evidence>
<dbReference type="RefSeq" id="WP_120544362.1">
    <property type="nucleotide sequence ID" value="NZ_RAVZ01000296.1"/>
</dbReference>
<name>A0A3A8IAE7_9BACT</name>
<gene>
    <name evidence="5" type="ORF">D7V88_31750</name>
</gene>
<feature type="domain" description="HTH araC/xylS-type" evidence="4">
    <location>
        <begin position="158"/>
        <end position="257"/>
    </location>
</feature>
<dbReference type="InterPro" id="IPR018060">
    <property type="entry name" value="HTH_AraC"/>
</dbReference>
<keyword evidence="1" id="KW-0805">Transcription regulation</keyword>
<evidence type="ECO:0000256" key="2">
    <source>
        <dbReference type="ARBA" id="ARBA00023125"/>
    </source>
</evidence>
<dbReference type="PROSITE" id="PS01124">
    <property type="entry name" value="HTH_ARAC_FAMILY_2"/>
    <property type="match status" value="1"/>
</dbReference>
<sequence length="262" mass="28767">MDPDSTSDNALVPRSDLSRFIQRARILWRGPSGDAYVRLPDGTVELVIRVTSGACDVHALGPREHVQHKSPSEVPPDTLALQFKPGGAYPFFGLPMSELAHRSLSIDTLWGRSDGERLRASLVNAPTAQARLRTLEAALVDRLHRDDVYEPAAAYLVRRGIRLLSEAIEIPRVSELARTLGVSERHLRRAFDDVLGMGPKAFARLVRFQRALQASTARGARPDWGAIATGVGYYDQAHLIADFRAVTGTTPGAWLRGSTRIS</sequence>
<keyword evidence="6" id="KW-1185">Reference proteome</keyword>
<evidence type="ECO:0000256" key="3">
    <source>
        <dbReference type="ARBA" id="ARBA00023163"/>
    </source>
</evidence>
<proteinExistence type="predicted"/>
<organism evidence="5 6">
    <name type="scientific">Corallococcus terminator</name>
    <dbReference type="NCBI Taxonomy" id="2316733"/>
    <lineage>
        <taxon>Bacteria</taxon>
        <taxon>Pseudomonadati</taxon>
        <taxon>Myxococcota</taxon>
        <taxon>Myxococcia</taxon>
        <taxon>Myxococcales</taxon>
        <taxon>Cystobacterineae</taxon>
        <taxon>Myxococcaceae</taxon>
        <taxon>Corallococcus</taxon>
    </lineage>
</organism>
<dbReference type="PANTHER" id="PTHR46796:SF15">
    <property type="entry name" value="BLL1074 PROTEIN"/>
    <property type="match status" value="1"/>
</dbReference>
<evidence type="ECO:0000313" key="5">
    <source>
        <dbReference type="EMBL" id="RKG76814.1"/>
    </source>
</evidence>